<evidence type="ECO:0000259" key="2">
    <source>
        <dbReference type="Pfam" id="PF06985"/>
    </source>
</evidence>
<reference evidence="5" key="1">
    <citation type="journal article" date="2013" name="Mol. Plant Microbe Interact.">
        <title>Global aspects of pacC regulation of pathogenicity genes in Colletotrichum gloeosporioides as revealed by transcriptome analysis.</title>
        <authorList>
            <person name="Alkan N."/>
            <person name="Meng X."/>
            <person name="Friedlander G."/>
            <person name="Reuveni E."/>
            <person name="Sukno S."/>
            <person name="Sherman A."/>
            <person name="Thon M."/>
            <person name="Fluhr R."/>
            <person name="Prusky D."/>
        </authorList>
    </citation>
    <scope>NUCLEOTIDE SEQUENCE [LARGE SCALE GENOMIC DNA]</scope>
    <source>
        <strain evidence="5">Cg-14</strain>
    </source>
</reference>
<dbReference type="PANTHER" id="PTHR10622:SF12">
    <property type="entry name" value="HET DOMAIN-CONTAINING PROTEIN"/>
    <property type="match status" value="1"/>
</dbReference>
<dbReference type="AlphaFoldDB" id="T0KH90"/>
<gene>
    <name evidence="4" type="ORF">CGLO_08940</name>
</gene>
<evidence type="ECO:0000313" key="4">
    <source>
        <dbReference type="EMBL" id="EQB51509.1"/>
    </source>
</evidence>
<dbReference type="OrthoDB" id="20872at2759"/>
<dbReference type="InterPro" id="IPR010730">
    <property type="entry name" value="HET"/>
</dbReference>
<evidence type="ECO:0000259" key="3">
    <source>
        <dbReference type="Pfam" id="PF26640"/>
    </source>
</evidence>
<feature type="domain" description="DUF8212" evidence="3">
    <location>
        <begin position="224"/>
        <end position="298"/>
    </location>
</feature>
<dbReference type="EMBL" id="AMYD01001808">
    <property type="protein sequence ID" value="EQB51509.1"/>
    <property type="molecule type" value="Genomic_DNA"/>
</dbReference>
<dbReference type="PANTHER" id="PTHR10622">
    <property type="entry name" value="HET DOMAIN-CONTAINING PROTEIN"/>
    <property type="match status" value="1"/>
</dbReference>
<dbReference type="STRING" id="1237896.T0KH90"/>
<dbReference type="InterPro" id="IPR058525">
    <property type="entry name" value="DUF8212"/>
</dbReference>
<comment type="caution">
    <text evidence="4">The sequence shown here is derived from an EMBL/GenBank/DDBJ whole genome shotgun (WGS) entry which is preliminary data.</text>
</comment>
<feature type="region of interest" description="Disordered" evidence="1">
    <location>
        <begin position="256"/>
        <end position="278"/>
    </location>
</feature>
<dbReference type="Pfam" id="PF06985">
    <property type="entry name" value="HET"/>
    <property type="match status" value="1"/>
</dbReference>
<dbReference type="Pfam" id="PF26640">
    <property type="entry name" value="DUF8212"/>
    <property type="match status" value="1"/>
</dbReference>
<feature type="domain" description="Heterokaryon incompatibility" evidence="2">
    <location>
        <begin position="23"/>
        <end position="109"/>
    </location>
</feature>
<name>T0KH90_COLGC</name>
<organism evidence="4 5">
    <name type="scientific">Colletotrichum gloeosporioides (strain Cg-14)</name>
    <name type="common">Anthracnose fungus</name>
    <name type="synonym">Glomerella cingulata</name>
    <dbReference type="NCBI Taxonomy" id="1237896"/>
    <lineage>
        <taxon>Eukaryota</taxon>
        <taxon>Fungi</taxon>
        <taxon>Dikarya</taxon>
        <taxon>Ascomycota</taxon>
        <taxon>Pezizomycotina</taxon>
        <taxon>Sordariomycetes</taxon>
        <taxon>Hypocreomycetidae</taxon>
        <taxon>Glomerellales</taxon>
        <taxon>Glomerellaceae</taxon>
        <taxon>Colletotrichum</taxon>
        <taxon>Colletotrichum gloeosporioides species complex</taxon>
    </lineage>
</organism>
<protein>
    <submittedName>
        <fullName evidence="4">HET domain-containing protein</fullName>
    </submittedName>
</protein>
<evidence type="ECO:0000313" key="5">
    <source>
        <dbReference type="Proteomes" id="UP000015530"/>
    </source>
</evidence>
<dbReference type="HOGENOM" id="CLU_000288_138_11_1"/>
<sequence>MKLLNCKTRQVEDFSGTSMPASYAILSHRWDSDEVTYQDLHHPKLATRKAGWTKIQSLCRVALKYGHSYVWVDTCCINKQDLTELNEAINSMFKWYAGSAVCYTYLSDIEDGDPMDHSLWFTRGWTLQELIAPPRMVFFDRNWKPIGTRGQFRKRIHRRTRIDEEMLDDTASPRNNSSTLFRIPVARRMSWASGRKTSREEDRAYSLLGIFGVNMPMLYGEGSRAFLRLQEEIAKTTNDLSLFSWTTSILNDPLETPGLDTSLGKPTPTGRLGEESVGPRGIFATSPDEFHLSHDVVSSRDIKYNPEFTVTNKGVKIAIEATLLAGNIWRISLGCRKASSKPRQNMCILLRELGGGVFVRWHANVCIHEPGNDQGLETTFYVMKSVNVDTEATITSQLDSAFRRSFKFLDKKNILKFRKAKPIRNWNPRGAMFVTEGLDTFVGVVSCTFSDMPWVKPLVVACGFEPGVQPWVMMGSVKGTSREFYKAAEAGNLLRVKELCLGDESRIFCYGIRKEVKVELGGGKYGRLRVNSRLHEGRQVFDVFVERVNPLPRFVRCRR</sequence>
<dbReference type="Proteomes" id="UP000015530">
    <property type="component" value="Unassembled WGS sequence"/>
</dbReference>
<proteinExistence type="predicted"/>
<evidence type="ECO:0000256" key="1">
    <source>
        <dbReference type="SAM" id="MobiDB-lite"/>
    </source>
</evidence>
<accession>T0KH90</accession>